<dbReference type="SMART" id="SM00175">
    <property type="entry name" value="RAB"/>
    <property type="match status" value="1"/>
</dbReference>
<dbReference type="PRINTS" id="PR00449">
    <property type="entry name" value="RASTRNSFRMNG"/>
</dbReference>
<dbReference type="EMBL" id="EAAA01000709">
    <property type="status" value="NOT_ANNOTATED_CDS"/>
    <property type="molecule type" value="Genomic_DNA"/>
</dbReference>
<dbReference type="HOGENOM" id="CLU_041217_9_7_1"/>
<dbReference type="PROSITE" id="PS51419">
    <property type="entry name" value="RAB"/>
    <property type="match status" value="1"/>
</dbReference>
<dbReference type="EC" id="3.6.5.2" evidence="2"/>
<dbReference type="GO" id="GO:0005525">
    <property type="term" value="F:GTP binding"/>
    <property type="evidence" value="ECO:0007669"/>
    <property type="project" value="InterPro"/>
</dbReference>
<dbReference type="PANTHER" id="PTHR45704">
    <property type="entry name" value="RAS-LIKE FAMILY MEMBER 11"/>
    <property type="match status" value="1"/>
</dbReference>
<reference evidence="6" key="4">
    <citation type="submission" date="2025-09" db="UniProtKB">
        <authorList>
            <consortium name="Ensembl"/>
        </authorList>
    </citation>
    <scope>IDENTIFICATION</scope>
</reference>
<reference evidence="6" key="2">
    <citation type="journal article" date="2008" name="Genome Biol.">
        <title>Improved genome assembly and evidence-based global gene model set for the chordate Ciona intestinalis: new insight into intron and operon populations.</title>
        <authorList>
            <person name="Satou Y."/>
            <person name="Mineta K."/>
            <person name="Ogasawara M."/>
            <person name="Sasakura Y."/>
            <person name="Shoguchi E."/>
            <person name="Ueno K."/>
            <person name="Yamada L."/>
            <person name="Matsumoto J."/>
            <person name="Wasserscheid J."/>
            <person name="Dewar K."/>
            <person name="Wiley G.B."/>
            <person name="Macmil S.L."/>
            <person name="Roe B.A."/>
            <person name="Zeller R.W."/>
            <person name="Hastings K.E."/>
            <person name="Lemaire P."/>
            <person name="Lindquist E."/>
            <person name="Endo T."/>
            <person name="Hotta K."/>
            <person name="Inaba K."/>
        </authorList>
    </citation>
    <scope>NUCLEOTIDE SEQUENCE [LARGE SCALE GENOMIC DNA]</scope>
    <source>
        <strain evidence="6">wild type</strain>
    </source>
</reference>
<dbReference type="Gene3D" id="3.40.50.300">
    <property type="entry name" value="P-loop containing nucleotide triphosphate hydrolases"/>
    <property type="match status" value="1"/>
</dbReference>
<dbReference type="InParanoid" id="H2XRK5"/>
<dbReference type="SUPFAM" id="SSF52540">
    <property type="entry name" value="P-loop containing nucleoside triphosphate hydrolases"/>
    <property type="match status" value="1"/>
</dbReference>
<comment type="similarity">
    <text evidence="1">Belongs to the small GTPase superfamily. Ras family.</text>
</comment>
<dbReference type="InterPro" id="IPR001806">
    <property type="entry name" value="Small_GTPase"/>
</dbReference>
<dbReference type="GeneTree" id="ENSGT00940000169186"/>
<comment type="catalytic activity">
    <reaction evidence="5">
        <text>GTP + H2O = GDP + phosphate + H(+)</text>
        <dbReference type="Rhea" id="RHEA:19669"/>
        <dbReference type="ChEBI" id="CHEBI:15377"/>
        <dbReference type="ChEBI" id="CHEBI:15378"/>
        <dbReference type="ChEBI" id="CHEBI:37565"/>
        <dbReference type="ChEBI" id="CHEBI:43474"/>
        <dbReference type="ChEBI" id="CHEBI:58189"/>
        <dbReference type="EC" id="3.6.5.2"/>
    </reaction>
</comment>
<dbReference type="AlphaFoldDB" id="H2XRK5"/>
<dbReference type="STRING" id="7719.ENSCINP00000032289"/>
<proteinExistence type="inferred from homology"/>
<reference evidence="7" key="1">
    <citation type="journal article" date="2002" name="Science">
        <title>The draft genome of Ciona intestinalis: insights into chordate and vertebrate origins.</title>
        <authorList>
            <person name="Dehal P."/>
            <person name="Satou Y."/>
            <person name="Campbell R.K."/>
            <person name="Chapman J."/>
            <person name="Degnan B."/>
            <person name="De Tomaso A."/>
            <person name="Davidson B."/>
            <person name="Di Gregorio A."/>
            <person name="Gelpke M."/>
            <person name="Goodstein D.M."/>
            <person name="Harafuji N."/>
            <person name="Hastings K.E."/>
            <person name="Ho I."/>
            <person name="Hotta K."/>
            <person name="Huang W."/>
            <person name="Kawashima T."/>
            <person name="Lemaire P."/>
            <person name="Martinez D."/>
            <person name="Meinertzhagen I.A."/>
            <person name="Necula S."/>
            <person name="Nonaka M."/>
            <person name="Putnam N."/>
            <person name="Rash S."/>
            <person name="Saiga H."/>
            <person name="Satake M."/>
            <person name="Terry A."/>
            <person name="Yamada L."/>
            <person name="Wang H.G."/>
            <person name="Awazu S."/>
            <person name="Azumi K."/>
            <person name="Boore J."/>
            <person name="Branno M."/>
            <person name="Chin-Bow S."/>
            <person name="DeSantis R."/>
            <person name="Doyle S."/>
            <person name="Francino P."/>
            <person name="Keys D.N."/>
            <person name="Haga S."/>
            <person name="Hayashi H."/>
            <person name="Hino K."/>
            <person name="Imai K.S."/>
            <person name="Inaba K."/>
            <person name="Kano S."/>
            <person name="Kobayashi K."/>
            <person name="Kobayashi M."/>
            <person name="Lee B.I."/>
            <person name="Makabe K.W."/>
            <person name="Manohar C."/>
            <person name="Matassi G."/>
            <person name="Medina M."/>
            <person name="Mochizuki Y."/>
            <person name="Mount S."/>
            <person name="Morishita T."/>
            <person name="Miura S."/>
            <person name="Nakayama A."/>
            <person name="Nishizaka S."/>
            <person name="Nomoto H."/>
            <person name="Ohta F."/>
            <person name="Oishi K."/>
            <person name="Rigoutsos I."/>
            <person name="Sano M."/>
            <person name="Sasaki A."/>
            <person name="Sasakura Y."/>
            <person name="Shoguchi E."/>
            <person name="Shin-i T."/>
            <person name="Spagnuolo A."/>
            <person name="Stainier D."/>
            <person name="Suzuki M.M."/>
            <person name="Tassy O."/>
            <person name="Takatori N."/>
            <person name="Tokuoka M."/>
            <person name="Yagi K."/>
            <person name="Yoshizaki F."/>
            <person name="Wada S."/>
            <person name="Zhang C."/>
            <person name="Hyatt P.D."/>
            <person name="Larimer F."/>
            <person name="Detter C."/>
            <person name="Doggett N."/>
            <person name="Glavina T."/>
            <person name="Hawkins T."/>
            <person name="Richardson P."/>
            <person name="Lucas S."/>
            <person name="Kohara Y."/>
            <person name="Levine M."/>
            <person name="Satoh N."/>
            <person name="Rokhsar D.S."/>
        </authorList>
    </citation>
    <scope>NUCLEOTIDE SEQUENCE [LARGE SCALE GENOMIC DNA]</scope>
</reference>
<dbReference type="FunCoup" id="H2XRK5">
    <property type="interactions" value="3"/>
</dbReference>
<evidence type="ECO:0000256" key="1">
    <source>
        <dbReference type="ARBA" id="ARBA00008344"/>
    </source>
</evidence>
<dbReference type="Pfam" id="PF00071">
    <property type="entry name" value="Ras"/>
    <property type="match status" value="1"/>
</dbReference>
<dbReference type="SMART" id="SM00173">
    <property type="entry name" value="RAS"/>
    <property type="match status" value="1"/>
</dbReference>
<evidence type="ECO:0000256" key="3">
    <source>
        <dbReference type="ARBA" id="ARBA00022741"/>
    </source>
</evidence>
<keyword evidence="3" id="KW-0547">Nucleotide-binding</keyword>
<accession>H2XRK5</accession>
<dbReference type="GO" id="GO:0003925">
    <property type="term" value="F:G protein activity"/>
    <property type="evidence" value="ECO:0007669"/>
    <property type="project" value="UniProtKB-EC"/>
</dbReference>
<keyword evidence="4" id="KW-0378">Hydrolase</keyword>
<organism evidence="6 7">
    <name type="scientific">Ciona intestinalis</name>
    <name type="common">Transparent sea squirt</name>
    <name type="synonym">Ascidia intestinalis</name>
    <dbReference type="NCBI Taxonomy" id="7719"/>
    <lineage>
        <taxon>Eukaryota</taxon>
        <taxon>Metazoa</taxon>
        <taxon>Chordata</taxon>
        <taxon>Tunicata</taxon>
        <taxon>Ascidiacea</taxon>
        <taxon>Phlebobranchia</taxon>
        <taxon>Cionidae</taxon>
        <taxon>Ciona</taxon>
    </lineage>
</organism>
<evidence type="ECO:0000256" key="2">
    <source>
        <dbReference type="ARBA" id="ARBA00011984"/>
    </source>
</evidence>
<reference evidence="6" key="3">
    <citation type="submission" date="2025-08" db="UniProtKB">
        <authorList>
            <consortium name="Ensembl"/>
        </authorList>
    </citation>
    <scope>IDENTIFICATION</scope>
</reference>
<name>H2XRK5_CIOIN</name>
<evidence type="ECO:0000313" key="6">
    <source>
        <dbReference type="Ensembl" id="ENSCINP00000032289.1"/>
    </source>
</evidence>
<dbReference type="Proteomes" id="UP000008144">
    <property type="component" value="Chromosome 11"/>
</dbReference>
<dbReference type="PROSITE" id="PS51421">
    <property type="entry name" value="RAS"/>
    <property type="match status" value="1"/>
</dbReference>
<dbReference type="InterPro" id="IPR051065">
    <property type="entry name" value="Ras-related_GTPase"/>
</dbReference>
<evidence type="ECO:0000256" key="5">
    <source>
        <dbReference type="ARBA" id="ARBA00048098"/>
    </source>
</evidence>
<evidence type="ECO:0000313" key="7">
    <source>
        <dbReference type="Proteomes" id="UP000008144"/>
    </source>
</evidence>
<dbReference type="OMA" id="KEGHIRW"/>
<protein>
    <recommendedName>
        <fullName evidence="2">small monomeric GTPase</fullName>
        <ecNumber evidence="2">3.6.5.2</ecNumber>
    </recommendedName>
</protein>
<dbReference type="InterPro" id="IPR027417">
    <property type="entry name" value="P-loop_NTPase"/>
</dbReference>
<sequence length="195" mass="22212">STTTNHIRLMVVGQEGVGKSALIVKYLTGRFISEYQSDFDWKYSYQTNIEGEQVHMEIIDSLTIDDTHIVWAEGFMMVYDVTNQDSLLKIEQIKERLDSVRSTKILTMIMVANKTDMEHCRTVSREQADALAARLSCGHVECSACGPEAEVRFAFDELCREVALARQQSAKKRERRRSSLSQVRQGLKMLVQTGK</sequence>
<keyword evidence="7" id="KW-1185">Reference proteome</keyword>
<evidence type="ECO:0000256" key="4">
    <source>
        <dbReference type="ARBA" id="ARBA00022801"/>
    </source>
</evidence>
<dbReference type="Ensembl" id="ENSCINT00000030876.1">
    <property type="protein sequence ID" value="ENSCINP00000032289.1"/>
    <property type="gene ID" value="ENSCING00000023267.1"/>
</dbReference>
<dbReference type="SMART" id="SM00174">
    <property type="entry name" value="RHO"/>
    <property type="match status" value="1"/>
</dbReference>